<keyword evidence="3" id="KW-1185">Reference proteome</keyword>
<dbReference type="Proteomes" id="UP000750711">
    <property type="component" value="Unassembled WGS sequence"/>
</dbReference>
<accession>A0A9P8RU41</accession>
<organism evidence="2 3">
    <name type="scientific">Trichoglossum hirsutum</name>
    <dbReference type="NCBI Taxonomy" id="265104"/>
    <lineage>
        <taxon>Eukaryota</taxon>
        <taxon>Fungi</taxon>
        <taxon>Dikarya</taxon>
        <taxon>Ascomycota</taxon>
        <taxon>Pezizomycotina</taxon>
        <taxon>Geoglossomycetes</taxon>
        <taxon>Geoglossales</taxon>
        <taxon>Geoglossaceae</taxon>
        <taxon>Trichoglossum</taxon>
    </lineage>
</organism>
<dbReference type="AlphaFoldDB" id="A0A9P8RU41"/>
<reference evidence="2" key="1">
    <citation type="submission" date="2021-03" db="EMBL/GenBank/DDBJ databases">
        <title>Comparative genomics and phylogenomic investigation of the class Geoglossomycetes provide insights into ecological specialization and systematics.</title>
        <authorList>
            <person name="Melie T."/>
            <person name="Pirro S."/>
            <person name="Miller A.N."/>
            <person name="Quandt A."/>
        </authorList>
    </citation>
    <scope>NUCLEOTIDE SEQUENCE</scope>
    <source>
        <strain evidence="2">CAQ_001_2017</strain>
    </source>
</reference>
<protein>
    <submittedName>
        <fullName evidence="2">Uncharacterized protein</fullName>
    </submittedName>
</protein>
<proteinExistence type="predicted"/>
<evidence type="ECO:0000313" key="2">
    <source>
        <dbReference type="EMBL" id="KAH0566357.1"/>
    </source>
</evidence>
<comment type="caution">
    <text evidence="2">The sequence shown here is derived from an EMBL/GenBank/DDBJ whole genome shotgun (WGS) entry which is preliminary data.</text>
</comment>
<feature type="compositionally biased region" description="Basic and acidic residues" evidence="1">
    <location>
        <begin position="347"/>
        <end position="363"/>
    </location>
</feature>
<feature type="region of interest" description="Disordered" evidence="1">
    <location>
        <begin position="334"/>
        <end position="364"/>
    </location>
</feature>
<dbReference type="EMBL" id="JAGHQM010000013">
    <property type="protein sequence ID" value="KAH0566357.1"/>
    <property type="molecule type" value="Genomic_DNA"/>
</dbReference>
<sequence length="443" mass="49651">MQTPDGLGVTPPDKAIALPLTPPSSAKGSSPAVTAVLRIFALHRAGQLSPWTKTKISPEEHTELWRRLPANARLCRYVEEKVRYDFDPEYHLLVTRMPTATHDAFIAKIVENLLFQLKTISESLPPAEAKTISQIQWQNTSRIVLRDEPGAGGDETDYKLNPKYPMRYPDAHFRHSSEKYSHVVIEVSYTQKHHNLPYLAESYIIGSGGSIGLVIAFDISYGGRSSKATISMWRPRTWVDDAGVKHLEVIQVIDQVPFRSADGTPTSGTLSLRLLDFVLPETFRDVRPSVQDTPISITHEVLAEYLEAAEDNEKKAQAGLTRLPAHEQVVVHKREWSPEEEYDSDDDRGIVERESRKARKTDEKDEDWVELAYHAALNIAFSICTNYPGQKVGTNLATHASGDNHAKATGELPEPQRDRLKEIGESEVKLVVANSCQNMQWGN</sequence>
<gene>
    <name evidence="2" type="ORF">GP486_000241</name>
</gene>
<evidence type="ECO:0000313" key="3">
    <source>
        <dbReference type="Proteomes" id="UP000750711"/>
    </source>
</evidence>
<feature type="region of interest" description="Disordered" evidence="1">
    <location>
        <begin position="1"/>
        <end position="29"/>
    </location>
</feature>
<evidence type="ECO:0000256" key="1">
    <source>
        <dbReference type="SAM" id="MobiDB-lite"/>
    </source>
</evidence>
<name>A0A9P8RU41_9PEZI</name>